<keyword evidence="6" id="KW-1185">Reference proteome</keyword>
<dbReference type="EMBL" id="BJCE01000455">
    <property type="protein sequence ID" value="GCL40192.1"/>
    <property type="molecule type" value="Genomic_DNA"/>
</dbReference>
<evidence type="ECO:0000256" key="2">
    <source>
        <dbReference type="ARBA" id="ARBA00012438"/>
    </source>
</evidence>
<evidence type="ECO:0000256" key="3">
    <source>
        <dbReference type="ARBA" id="ARBA00023012"/>
    </source>
</evidence>
<dbReference type="Proteomes" id="UP000300142">
    <property type="component" value="Unassembled WGS sequence"/>
</dbReference>
<name>A0A480A6P2_9CYAN</name>
<evidence type="ECO:0000256" key="1">
    <source>
        <dbReference type="ARBA" id="ARBA00000085"/>
    </source>
</evidence>
<accession>A0A480A6P2</accession>
<protein>
    <recommendedName>
        <fullName evidence="2">histidine kinase</fullName>
        <ecNumber evidence="2">2.7.13.3</ecNumber>
    </recommendedName>
</protein>
<dbReference type="RefSeq" id="WP_307722545.1">
    <property type="nucleotide sequence ID" value="NZ_BJCE01000455.1"/>
</dbReference>
<comment type="caution">
    <text evidence="5">The sequence shown here is derived from an EMBL/GenBank/DDBJ whole genome shotgun (WGS) entry which is preliminary data.</text>
</comment>
<dbReference type="PRINTS" id="PR00344">
    <property type="entry name" value="BCTRLSENSOR"/>
</dbReference>
<dbReference type="InterPro" id="IPR003594">
    <property type="entry name" value="HATPase_dom"/>
</dbReference>
<reference evidence="6" key="1">
    <citation type="submission" date="2019-02" db="EMBL/GenBank/DDBJ databases">
        <title>Draft genome sequence of Sphaerospermopsis reniformis NIES-1949.</title>
        <authorList>
            <person name="Yamaguchi H."/>
            <person name="Suzuki S."/>
            <person name="Kawachi M."/>
        </authorList>
    </citation>
    <scope>NUCLEOTIDE SEQUENCE [LARGE SCALE GENOMIC DNA]</scope>
    <source>
        <strain evidence="6">NIES-1949</strain>
    </source>
</reference>
<evidence type="ECO:0000313" key="5">
    <source>
        <dbReference type="EMBL" id="GCL40192.1"/>
    </source>
</evidence>
<proteinExistence type="predicted"/>
<dbReference type="Pfam" id="PF02518">
    <property type="entry name" value="HATPase_c"/>
    <property type="match status" value="1"/>
</dbReference>
<dbReference type="CDD" id="cd00075">
    <property type="entry name" value="HATPase"/>
    <property type="match status" value="1"/>
</dbReference>
<dbReference type="InterPro" id="IPR036890">
    <property type="entry name" value="HATPase_C_sf"/>
</dbReference>
<keyword evidence="3" id="KW-0902">Two-component regulatory system</keyword>
<dbReference type="GO" id="GO:0004673">
    <property type="term" value="F:protein histidine kinase activity"/>
    <property type="evidence" value="ECO:0007669"/>
    <property type="project" value="UniProtKB-EC"/>
</dbReference>
<evidence type="ECO:0000259" key="4">
    <source>
        <dbReference type="Pfam" id="PF02518"/>
    </source>
</evidence>
<organism evidence="5 6">
    <name type="scientific">Sphaerospermopsis reniformis</name>
    <dbReference type="NCBI Taxonomy" id="531300"/>
    <lineage>
        <taxon>Bacteria</taxon>
        <taxon>Bacillati</taxon>
        <taxon>Cyanobacteriota</taxon>
        <taxon>Cyanophyceae</taxon>
        <taxon>Nostocales</taxon>
        <taxon>Aphanizomenonaceae</taxon>
        <taxon>Sphaerospermopsis</taxon>
    </lineage>
</organism>
<dbReference type="EC" id="2.7.13.3" evidence="2"/>
<dbReference type="AlphaFoldDB" id="A0A480A6P2"/>
<feature type="domain" description="Histidine kinase/HSP90-like ATPase" evidence="4">
    <location>
        <begin position="4"/>
        <end position="44"/>
    </location>
</feature>
<gene>
    <name evidence="5" type="ORF">SR1949_53260</name>
</gene>
<sequence>MVNNTNQTGLGLAFCKMAIKAHGGKITLQDNHPQGSIFTVEVPAVCTSV</sequence>
<comment type="catalytic activity">
    <reaction evidence="1">
        <text>ATP + protein L-histidine = ADP + protein N-phospho-L-histidine.</text>
        <dbReference type="EC" id="2.7.13.3"/>
    </reaction>
</comment>
<dbReference type="GO" id="GO:0000160">
    <property type="term" value="P:phosphorelay signal transduction system"/>
    <property type="evidence" value="ECO:0007669"/>
    <property type="project" value="UniProtKB-KW"/>
</dbReference>
<dbReference type="SUPFAM" id="SSF55874">
    <property type="entry name" value="ATPase domain of HSP90 chaperone/DNA topoisomerase II/histidine kinase"/>
    <property type="match status" value="1"/>
</dbReference>
<dbReference type="InterPro" id="IPR004358">
    <property type="entry name" value="Sig_transdc_His_kin-like_C"/>
</dbReference>
<evidence type="ECO:0000313" key="6">
    <source>
        <dbReference type="Proteomes" id="UP000300142"/>
    </source>
</evidence>
<dbReference type="Gene3D" id="3.30.565.10">
    <property type="entry name" value="Histidine kinase-like ATPase, C-terminal domain"/>
    <property type="match status" value="1"/>
</dbReference>